<dbReference type="OrthoDB" id="5126154at2"/>
<reference evidence="3 4" key="1">
    <citation type="submission" date="2019-06" db="EMBL/GenBank/DDBJ databases">
        <title>Persicimonas caeni gen. nov., sp. nov., a predatory bacterium isolated from solar saltern.</title>
        <authorList>
            <person name="Wang S."/>
        </authorList>
    </citation>
    <scope>NUCLEOTIDE SEQUENCE [LARGE SCALE GENOMIC DNA]</scope>
    <source>
        <strain evidence="3 4">YN101</strain>
    </source>
</reference>
<dbReference type="RefSeq" id="WP_141197617.1">
    <property type="nucleotide sequence ID" value="NZ_CP041186.1"/>
</dbReference>
<accession>A0A5B8Y7I3</accession>
<dbReference type="Proteomes" id="UP000315995">
    <property type="component" value="Chromosome"/>
</dbReference>
<sequence length="234" mass="26556">MLRTTMLIVLIGVAVISAVGHAQDSIFEKEAAEVPASKRGQVLGEPPTAEEPAPPTAEEPAPPTSEDTHFRDARWGMSRQQVKQLEDEDPIAEEELIVGYVDQLLGLKAGVYYVFIDNQLVRGVYGIIEDHTNDNEYIADYEDLKEALTRKYGEPEQDQVIWKSNTYRDHPDHWGMAVSMGDLTYLSTWAQSETDITLSLTGDNFESHLQVQYTSQELEHLIEEYRQRKVDEML</sequence>
<feature type="chain" id="PRO_5030106333" evidence="2">
    <location>
        <begin position="23"/>
        <end position="234"/>
    </location>
</feature>
<gene>
    <name evidence="3" type="ORF">FIV42_10410</name>
</gene>
<protein>
    <submittedName>
        <fullName evidence="3">Uncharacterized protein</fullName>
    </submittedName>
</protein>
<evidence type="ECO:0000256" key="1">
    <source>
        <dbReference type="SAM" id="MobiDB-lite"/>
    </source>
</evidence>
<keyword evidence="2" id="KW-0732">Signal</keyword>
<feature type="compositionally biased region" description="Pro residues" evidence="1">
    <location>
        <begin position="52"/>
        <end position="63"/>
    </location>
</feature>
<keyword evidence="4" id="KW-1185">Reference proteome</keyword>
<proteinExistence type="predicted"/>
<evidence type="ECO:0000313" key="4">
    <source>
        <dbReference type="Proteomes" id="UP000315995"/>
    </source>
</evidence>
<evidence type="ECO:0000313" key="3">
    <source>
        <dbReference type="EMBL" id="QDG51132.1"/>
    </source>
</evidence>
<name>A0A4Y6PS22_PERCE</name>
<feature type="region of interest" description="Disordered" evidence="1">
    <location>
        <begin position="36"/>
        <end position="73"/>
    </location>
</feature>
<dbReference type="EMBL" id="CP041186">
    <property type="protein sequence ID" value="QDG51132.1"/>
    <property type="molecule type" value="Genomic_DNA"/>
</dbReference>
<accession>A0A4Y6PS22</accession>
<dbReference type="AlphaFoldDB" id="A0A4Y6PS22"/>
<organism evidence="3 4">
    <name type="scientific">Persicimonas caeni</name>
    <dbReference type="NCBI Taxonomy" id="2292766"/>
    <lineage>
        <taxon>Bacteria</taxon>
        <taxon>Deltaproteobacteria</taxon>
        <taxon>Bradymonadales</taxon>
        <taxon>Bradymonadaceae</taxon>
        <taxon>Persicimonas</taxon>
    </lineage>
</organism>
<feature type="signal peptide" evidence="2">
    <location>
        <begin position="1"/>
        <end position="22"/>
    </location>
</feature>
<evidence type="ECO:0000256" key="2">
    <source>
        <dbReference type="SAM" id="SignalP"/>
    </source>
</evidence>